<dbReference type="InterPro" id="IPR017927">
    <property type="entry name" value="FAD-bd_FR_type"/>
</dbReference>
<dbReference type="Proteomes" id="UP001189429">
    <property type="component" value="Unassembled WGS sequence"/>
</dbReference>
<keyword evidence="6" id="KW-0812">Transmembrane</keyword>
<evidence type="ECO:0000256" key="5">
    <source>
        <dbReference type="SAM" id="MobiDB-lite"/>
    </source>
</evidence>
<accession>A0ABN9WAQ0</accession>
<dbReference type="PROSITE" id="PS51384">
    <property type="entry name" value="FAD_FR"/>
    <property type="match status" value="1"/>
</dbReference>
<evidence type="ECO:0000313" key="9">
    <source>
        <dbReference type="Proteomes" id="UP001189429"/>
    </source>
</evidence>
<feature type="domain" description="FAD-binding FR-type" evidence="7">
    <location>
        <begin position="22"/>
        <end position="124"/>
    </location>
</feature>
<dbReference type="Pfam" id="PF00970">
    <property type="entry name" value="FAD_binding_6"/>
    <property type="match status" value="1"/>
</dbReference>
<dbReference type="SUPFAM" id="SSF63380">
    <property type="entry name" value="Riboflavin synthase domain-like"/>
    <property type="match status" value="1"/>
</dbReference>
<gene>
    <name evidence="8" type="ORF">PCOR1329_LOCUS64736</name>
</gene>
<organism evidence="8 9">
    <name type="scientific">Prorocentrum cordatum</name>
    <dbReference type="NCBI Taxonomy" id="2364126"/>
    <lineage>
        <taxon>Eukaryota</taxon>
        <taxon>Sar</taxon>
        <taxon>Alveolata</taxon>
        <taxon>Dinophyceae</taxon>
        <taxon>Prorocentrales</taxon>
        <taxon>Prorocentraceae</taxon>
        <taxon>Prorocentrum</taxon>
    </lineage>
</organism>
<evidence type="ECO:0000256" key="2">
    <source>
        <dbReference type="ARBA" id="ARBA00022630"/>
    </source>
</evidence>
<dbReference type="Gene3D" id="2.40.30.10">
    <property type="entry name" value="Translation factors"/>
    <property type="match status" value="1"/>
</dbReference>
<reference evidence="8" key="1">
    <citation type="submission" date="2023-10" db="EMBL/GenBank/DDBJ databases">
        <authorList>
            <person name="Chen Y."/>
            <person name="Shah S."/>
            <person name="Dougan E. K."/>
            <person name="Thang M."/>
            <person name="Chan C."/>
        </authorList>
    </citation>
    <scope>NUCLEOTIDE SEQUENCE [LARGE SCALE GENOMIC DNA]</scope>
</reference>
<keyword evidence="3" id="KW-0274">FAD</keyword>
<dbReference type="InterPro" id="IPR008333">
    <property type="entry name" value="Cbr1-like_FAD-bd_dom"/>
</dbReference>
<feature type="transmembrane region" description="Helical" evidence="6">
    <location>
        <begin position="251"/>
        <end position="271"/>
    </location>
</feature>
<feature type="region of interest" description="Disordered" evidence="5">
    <location>
        <begin position="825"/>
        <end position="865"/>
    </location>
</feature>
<evidence type="ECO:0000256" key="6">
    <source>
        <dbReference type="SAM" id="Phobius"/>
    </source>
</evidence>
<keyword evidence="2" id="KW-0285">Flavoprotein</keyword>
<comment type="caution">
    <text evidence="8">The sequence shown here is derived from an EMBL/GenBank/DDBJ whole genome shotgun (WGS) entry which is preliminary data.</text>
</comment>
<keyword evidence="6" id="KW-0472">Membrane</keyword>
<evidence type="ECO:0000256" key="3">
    <source>
        <dbReference type="ARBA" id="ARBA00022827"/>
    </source>
</evidence>
<feature type="transmembrane region" description="Helical" evidence="6">
    <location>
        <begin position="217"/>
        <end position="239"/>
    </location>
</feature>
<dbReference type="PANTHER" id="PTHR19370">
    <property type="entry name" value="NADH-CYTOCHROME B5 REDUCTASE"/>
    <property type="match status" value="1"/>
</dbReference>
<dbReference type="CDD" id="cd06183">
    <property type="entry name" value="cyt_b5_reduct_like"/>
    <property type="match status" value="1"/>
</dbReference>
<sequence>MKPRSCQRERRAMMSWAGSLSSLGRHYQLVSRTPVARATFRLTFALETPDAVLGLPVGHHLSVRLPGGEGISRPYTPTTGDETKGSFDLVVKVYPNGIVSQYLNSVEVGDSVEISGPQGEITYKEPGFLSKLWAGFTALLGRKNVDPAADAFDLEALSASDKEAVIAAAARESVTEEEAWHVVQSLRGLEEKEVVASVGAAGAAKLRRLSQVVGSSAIFDPLSSWLVLSMLACLVLTQGHHGRAQCLIFRFFMPAGLFFSFTSMVGSLRSAGHVEIRNTHQTKTSQAIITKVRIQLAMLVLMSAYNCVALYYIDETAFGVVDAAELDRVVVVFATLFAWYQFTVTSGAPGPADLGLAAVARAATSETCPEAFINGTTNQTALDSCELHVFESWWAAPLLILLWFITIVPLLDILFDFSELAPVLDARKSWRFAWYLGDENPSRRRNLANESIAQHLEAEFRVEQSSDTLGQLATLFASLSGAASAQERWRLRGGLSFTRAVYAAYWETVWNARGNAACWETGNQNREDRKREQGTLVQSAKDPISYARRISTKQGLWAVRHSEGSVSFSIGLSALRDNAKSAATGVLARKCTSNFFTSKVEANARTIGAGSLIPRAHHIEQRIIEGQFPQIPFKSAEGALRAKIVKMSSIETRYKESLREELPDAAVSEIVREPEFILGTANGIESDQRVAVTADEMRKFFFPGLLVDMTTEEAARMGVTRARTVAGRPMRIVPEASIRMHGEGSAVLNYILEEDAGQDGGMGHCIRVVTQYGLDQNHCVSNQTASYDVNPLEPIGAEHLGKRVLVDTPCPDVDFVAVRIPRPTAPNAKAKSRARAKVAAAPPDPTTSRFGPAGRFGITTHGSTT</sequence>
<name>A0ABN9WAQ0_9DINO</name>
<evidence type="ECO:0000313" key="8">
    <source>
        <dbReference type="EMBL" id="CAK0882103.1"/>
    </source>
</evidence>
<dbReference type="InterPro" id="IPR001834">
    <property type="entry name" value="CBR-like"/>
</dbReference>
<dbReference type="InterPro" id="IPR017938">
    <property type="entry name" value="Riboflavin_synthase-like_b-brl"/>
</dbReference>
<keyword evidence="4" id="KW-0560">Oxidoreductase</keyword>
<evidence type="ECO:0000259" key="7">
    <source>
        <dbReference type="PROSITE" id="PS51384"/>
    </source>
</evidence>
<proteinExistence type="predicted"/>
<evidence type="ECO:0000256" key="4">
    <source>
        <dbReference type="ARBA" id="ARBA00023002"/>
    </source>
</evidence>
<dbReference type="EMBL" id="CAUYUJ010018270">
    <property type="protein sequence ID" value="CAK0882103.1"/>
    <property type="molecule type" value="Genomic_DNA"/>
</dbReference>
<protein>
    <recommendedName>
        <fullName evidence="7">FAD-binding FR-type domain-containing protein</fullName>
    </recommendedName>
</protein>
<comment type="cofactor">
    <cofactor evidence="1">
        <name>FAD</name>
        <dbReference type="ChEBI" id="CHEBI:57692"/>
    </cofactor>
</comment>
<keyword evidence="6" id="KW-1133">Transmembrane helix</keyword>
<feature type="transmembrane region" description="Helical" evidence="6">
    <location>
        <begin position="393"/>
        <end position="415"/>
    </location>
</feature>
<evidence type="ECO:0000256" key="1">
    <source>
        <dbReference type="ARBA" id="ARBA00001974"/>
    </source>
</evidence>
<keyword evidence="9" id="KW-1185">Reference proteome</keyword>
<dbReference type="PRINTS" id="PR00406">
    <property type="entry name" value="CYTB5RDTASE"/>
</dbReference>
<feature type="transmembrane region" description="Helical" evidence="6">
    <location>
        <begin position="292"/>
        <end position="313"/>
    </location>
</feature>